<evidence type="ECO:0000313" key="4">
    <source>
        <dbReference type="Proteomes" id="UP001165498"/>
    </source>
</evidence>
<dbReference type="Gene3D" id="3.30.9.10">
    <property type="entry name" value="D-Amino Acid Oxidase, subunit A, domain 2"/>
    <property type="match status" value="1"/>
</dbReference>
<protein>
    <submittedName>
        <fullName evidence="3">FAD-dependent oxidoreductase</fullName>
    </submittedName>
</protein>
<dbReference type="PANTHER" id="PTHR13847">
    <property type="entry name" value="SARCOSINE DEHYDROGENASE-RELATED"/>
    <property type="match status" value="1"/>
</dbReference>
<comment type="caution">
    <text evidence="3">The sequence shown here is derived from an EMBL/GenBank/DDBJ whole genome shotgun (WGS) entry which is preliminary data.</text>
</comment>
<dbReference type="SUPFAM" id="SSF51905">
    <property type="entry name" value="FAD/NAD(P)-binding domain"/>
    <property type="match status" value="1"/>
</dbReference>
<evidence type="ECO:0000259" key="2">
    <source>
        <dbReference type="Pfam" id="PF01266"/>
    </source>
</evidence>
<name>A0ABT1QQT4_9GAMM</name>
<proteinExistence type="predicted"/>
<dbReference type="RefSeq" id="WP_255913508.1">
    <property type="nucleotide sequence ID" value="NZ_JANFQO010000006.1"/>
</dbReference>
<dbReference type="InterPro" id="IPR006076">
    <property type="entry name" value="FAD-dep_OxRdtase"/>
</dbReference>
<dbReference type="Proteomes" id="UP001165498">
    <property type="component" value="Unassembled WGS sequence"/>
</dbReference>
<organism evidence="3 4">
    <name type="scientific">Tahibacter harae</name>
    <dbReference type="NCBI Taxonomy" id="2963937"/>
    <lineage>
        <taxon>Bacteria</taxon>
        <taxon>Pseudomonadati</taxon>
        <taxon>Pseudomonadota</taxon>
        <taxon>Gammaproteobacteria</taxon>
        <taxon>Lysobacterales</taxon>
        <taxon>Rhodanobacteraceae</taxon>
        <taxon>Tahibacter</taxon>
    </lineage>
</organism>
<keyword evidence="1" id="KW-0560">Oxidoreductase</keyword>
<dbReference type="Gene3D" id="3.50.50.60">
    <property type="entry name" value="FAD/NAD(P)-binding domain"/>
    <property type="match status" value="1"/>
</dbReference>
<evidence type="ECO:0000256" key="1">
    <source>
        <dbReference type="ARBA" id="ARBA00023002"/>
    </source>
</evidence>
<dbReference type="EMBL" id="JANFQO010000006">
    <property type="protein sequence ID" value="MCQ4164634.1"/>
    <property type="molecule type" value="Genomic_DNA"/>
</dbReference>
<dbReference type="PRINTS" id="PR00420">
    <property type="entry name" value="RNGMNOXGNASE"/>
</dbReference>
<accession>A0ABT1QQT4</accession>
<feature type="domain" description="FAD dependent oxidoreductase" evidence="2">
    <location>
        <begin position="6"/>
        <end position="358"/>
    </location>
</feature>
<dbReference type="Pfam" id="PF01266">
    <property type="entry name" value="DAO"/>
    <property type="match status" value="1"/>
</dbReference>
<keyword evidence="4" id="KW-1185">Reference proteome</keyword>
<evidence type="ECO:0000313" key="3">
    <source>
        <dbReference type="EMBL" id="MCQ4164634.1"/>
    </source>
</evidence>
<dbReference type="InterPro" id="IPR036188">
    <property type="entry name" value="FAD/NAD-bd_sf"/>
</dbReference>
<reference evidence="3" key="1">
    <citation type="submission" date="2022-07" db="EMBL/GenBank/DDBJ databases">
        <title>Tahibacter sp., a new gammaproteobacterium isolated from the silt sample collected at pig farm.</title>
        <authorList>
            <person name="Chen H."/>
        </authorList>
    </citation>
    <scope>NUCLEOTIDE SEQUENCE</scope>
    <source>
        <strain evidence="3">P2K</strain>
    </source>
</reference>
<gene>
    <name evidence="3" type="ORF">NM961_07915</name>
</gene>
<sequence>MKHSSAIVVGAGIVGLALARALAVQGVRVVVFERHERAVGASARNPGLVLPLGVAEGPALEQARRSRAVWREFCEAADVWYDASGCLLPAWQDDEAAVMQEFAAGAHRGGEWLGPAAARERCQLLPARGLRGALWSSEEMLVDPRVALRQLPAWLADRHDVEFRWKHAVTRVEHPYVWSGGRRHAADVIYLTGGADLPALVPALSAAGAVRLQRQPAARLVNQPEGWRLPLPLGNAALLPQLAAFAGLPALPRLRERLAQEGGSGLLLLQNGSGEILALPEGESGDDAGNDSLRQRRVLDAVRGLAQLPDCRLQQTWQAAQALGAGEGAVAIADGVTAVATPGAGLGMTLAFGLAEDVVAGRCRAQVLPVPPAGARRVEAIR</sequence>